<protein>
    <submittedName>
        <fullName evidence="1">Uncharacterized protein</fullName>
    </submittedName>
</protein>
<name>A0ACB7PC91_9PEZI</name>
<dbReference type="EMBL" id="JAGIZQ010000003">
    <property type="protein sequence ID" value="KAH6635924.1"/>
    <property type="molecule type" value="Genomic_DNA"/>
</dbReference>
<proteinExistence type="predicted"/>
<accession>A0ACB7PC91</accession>
<keyword evidence="2" id="KW-1185">Reference proteome</keyword>
<comment type="caution">
    <text evidence="1">The sequence shown here is derived from an EMBL/GenBank/DDBJ whole genome shotgun (WGS) entry which is preliminary data.</text>
</comment>
<evidence type="ECO:0000313" key="1">
    <source>
        <dbReference type="EMBL" id="KAH6635924.1"/>
    </source>
</evidence>
<gene>
    <name evidence="1" type="ORF">F5144DRAFT_644236</name>
</gene>
<organism evidence="1 2">
    <name type="scientific">Chaetomium tenue</name>
    <dbReference type="NCBI Taxonomy" id="1854479"/>
    <lineage>
        <taxon>Eukaryota</taxon>
        <taxon>Fungi</taxon>
        <taxon>Dikarya</taxon>
        <taxon>Ascomycota</taxon>
        <taxon>Pezizomycotina</taxon>
        <taxon>Sordariomycetes</taxon>
        <taxon>Sordariomycetidae</taxon>
        <taxon>Sordariales</taxon>
        <taxon>Chaetomiaceae</taxon>
        <taxon>Chaetomium</taxon>
    </lineage>
</organism>
<dbReference type="Proteomes" id="UP000724584">
    <property type="component" value="Unassembled WGS sequence"/>
</dbReference>
<reference evidence="1 2" key="1">
    <citation type="journal article" date="2021" name="Nat. Commun.">
        <title>Genetic determinants of endophytism in the Arabidopsis root mycobiome.</title>
        <authorList>
            <person name="Mesny F."/>
            <person name="Miyauchi S."/>
            <person name="Thiergart T."/>
            <person name="Pickel B."/>
            <person name="Atanasova L."/>
            <person name="Karlsson M."/>
            <person name="Huettel B."/>
            <person name="Barry K.W."/>
            <person name="Haridas S."/>
            <person name="Chen C."/>
            <person name="Bauer D."/>
            <person name="Andreopoulos W."/>
            <person name="Pangilinan J."/>
            <person name="LaButti K."/>
            <person name="Riley R."/>
            <person name="Lipzen A."/>
            <person name="Clum A."/>
            <person name="Drula E."/>
            <person name="Henrissat B."/>
            <person name="Kohler A."/>
            <person name="Grigoriev I.V."/>
            <person name="Martin F.M."/>
            <person name="Hacquard S."/>
        </authorList>
    </citation>
    <scope>NUCLEOTIDE SEQUENCE [LARGE SCALE GENOMIC DNA]</scope>
    <source>
        <strain evidence="1 2">MPI-SDFR-AT-0079</strain>
    </source>
</reference>
<sequence>MSIGFTIPVVMLCNGPVSDVRSIGMIVVCFALTGLLNTFFAYFLTFFIQCLMVRYDKHFWVDKDADVEKGGKLGAPTPRKPVKSLCGGSSSGSSLTIGLDTSAESSETDEPTPQQQHAPRTHAQTDSPPLQTQLQLWALRNPILLLCWLLTLTIGLPLRYRSGSDAPLATLLLFSTWLTTLAIQTAVKSPSTPLPPWLRTLLSGLLNPVLWTSLTMIAYIFTDAALSHRPLPTMLATLQTHTPLSTLIIHPSTPIPPTAGDVATTLLNAGLVAWGLKLYSHRRHVLSRGGLAACGVSAGLALGNAALGPALARGLGVAPAGAALAFAARSVTVALAGPVMGLLGGDGGLNAAVVVGSGIVYQMGLGLGVGGWLERRVVTSGDRDRDRDSEKTAAAVTARRARPNHPRVVAAGVTVGINAAAMGTAYLYEAQSEAAPYAALSMIALGVMTVVFSSIPPLAAWIVKSVVE</sequence>
<evidence type="ECO:0000313" key="2">
    <source>
        <dbReference type="Proteomes" id="UP000724584"/>
    </source>
</evidence>